<sequence length="268" mass="29044">MPSREAKGGGQEERKLELRLAPPGEPNNHLGDGNNKEVAGLLPERSRLPPPPTTMTTTPQTRFSLDISGGKDDDDGFKKPLNTSSQKRSAPGPLVGWPPIRSFRKNNIAAAAAATTPNNNSPQKTNPSTHDHKAPPACENPTEETNGKLKGGGSMFVKINMEGVGIGRKVDLMAYDSYDKLFSAVDVLFRGLLEGQRDKGGVVGELEPINGGEYTLVYEDNEGDRMLLGDVPWIMFLSTVKRLRVIKKTSQLSSQCAGGDRHDNNPTR</sequence>
<organism evidence="1 2">
    <name type="scientific">Melastoma candidum</name>
    <dbReference type="NCBI Taxonomy" id="119954"/>
    <lineage>
        <taxon>Eukaryota</taxon>
        <taxon>Viridiplantae</taxon>
        <taxon>Streptophyta</taxon>
        <taxon>Embryophyta</taxon>
        <taxon>Tracheophyta</taxon>
        <taxon>Spermatophyta</taxon>
        <taxon>Magnoliopsida</taxon>
        <taxon>eudicotyledons</taxon>
        <taxon>Gunneridae</taxon>
        <taxon>Pentapetalae</taxon>
        <taxon>rosids</taxon>
        <taxon>malvids</taxon>
        <taxon>Myrtales</taxon>
        <taxon>Melastomataceae</taxon>
        <taxon>Melastomatoideae</taxon>
        <taxon>Melastomateae</taxon>
        <taxon>Melastoma</taxon>
    </lineage>
</organism>
<dbReference type="Proteomes" id="UP001057402">
    <property type="component" value="Chromosome 8"/>
</dbReference>
<protein>
    <submittedName>
        <fullName evidence="1">Uncharacterized protein</fullName>
    </submittedName>
</protein>
<dbReference type="EMBL" id="CM042887">
    <property type="protein sequence ID" value="KAI4330650.1"/>
    <property type="molecule type" value="Genomic_DNA"/>
</dbReference>
<gene>
    <name evidence="1" type="ORF">MLD38_028918</name>
</gene>
<evidence type="ECO:0000313" key="2">
    <source>
        <dbReference type="Proteomes" id="UP001057402"/>
    </source>
</evidence>
<proteinExistence type="predicted"/>
<keyword evidence="2" id="KW-1185">Reference proteome</keyword>
<evidence type="ECO:0000313" key="1">
    <source>
        <dbReference type="EMBL" id="KAI4330650.1"/>
    </source>
</evidence>
<comment type="caution">
    <text evidence="1">The sequence shown here is derived from an EMBL/GenBank/DDBJ whole genome shotgun (WGS) entry which is preliminary data.</text>
</comment>
<accession>A0ACB9N849</accession>
<name>A0ACB9N849_9MYRT</name>
<reference evidence="2" key="1">
    <citation type="journal article" date="2023" name="Front. Plant Sci.">
        <title>Chromosomal-level genome assembly of Melastoma candidum provides insights into trichome evolution.</title>
        <authorList>
            <person name="Zhong Y."/>
            <person name="Wu W."/>
            <person name="Sun C."/>
            <person name="Zou P."/>
            <person name="Liu Y."/>
            <person name="Dai S."/>
            <person name="Zhou R."/>
        </authorList>
    </citation>
    <scope>NUCLEOTIDE SEQUENCE [LARGE SCALE GENOMIC DNA]</scope>
</reference>